<gene>
    <name evidence="2" type="ORF">RHSIM_RhsimUnG0172500</name>
</gene>
<organism evidence="2 3">
    <name type="scientific">Rhododendron simsii</name>
    <name type="common">Sims's rhododendron</name>
    <dbReference type="NCBI Taxonomy" id="118357"/>
    <lineage>
        <taxon>Eukaryota</taxon>
        <taxon>Viridiplantae</taxon>
        <taxon>Streptophyta</taxon>
        <taxon>Embryophyta</taxon>
        <taxon>Tracheophyta</taxon>
        <taxon>Spermatophyta</taxon>
        <taxon>Magnoliopsida</taxon>
        <taxon>eudicotyledons</taxon>
        <taxon>Gunneridae</taxon>
        <taxon>Pentapetalae</taxon>
        <taxon>asterids</taxon>
        <taxon>Ericales</taxon>
        <taxon>Ericaceae</taxon>
        <taxon>Ericoideae</taxon>
        <taxon>Rhodoreae</taxon>
        <taxon>Rhododendron</taxon>
    </lineage>
</organism>
<reference evidence="2" key="1">
    <citation type="submission" date="2019-11" db="EMBL/GenBank/DDBJ databases">
        <authorList>
            <person name="Liu Y."/>
            <person name="Hou J."/>
            <person name="Li T.-Q."/>
            <person name="Guan C.-H."/>
            <person name="Wu X."/>
            <person name="Wu H.-Z."/>
            <person name="Ling F."/>
            <person name="Zhang R."/>
            <person name="Shi X.-G."/>
            <person name="Ren J.-P."/>
            <person name="Chen E.-F."/>
            <person name="Sun J.-M."/>
        </authorList>
    </citation>
    <scope>NUCLEOTIDE SEQUENCE</scope>
    <source>
        <strain evidence="2">Adult_tree_wgs_1</strain>
        <tissue evidence="2">Leaves</tissue>
    </source>
</reference>
<dbReference type="PANTHER" id="PTHR47165:SF4">
    <property type="entry name" value="OS03G0429900 PROTEIN"/>
    <property type="match status" value="1"/>
</dbReference>
<feature type="compositionally biased region" description="Polar residues" evidence="1">
    <location>
        <begin position="41"/>
        <end position="55"/>
    </location>
</feature>
<name>A0A834FUF7_RHOSS</name>
<dbReference type="SUPFAM" id="SSF50249">
    <property type="entry name" value="Nucleic acid-binding proteins"/>
    <property type="match status" value="2"/>
</dbReference>
<feature type="region of interest" description="Disordered" evidence="1">
    <location>
        <begin position="41"/>
        <end position="68"/>
    </location>
</feature>
<dbReference type="Proteomes" id="UP000626092">
    <property type="component" value="Unassembled WGS sequence"/>
</dbReference>
<proteinExistence type="predicted"/>
<sequence length="317" mass="36092">MGRPKKLKMLWSRTMVQRRQNLMNCNSILLLALKRLQNSQSKSNVGSSKEQNDLSGLQGERPGSESESRGYVMINDLQPYDRDWTIKVLVLRRGLVEPYSNTKGPGTMWKVILMDEQCASVLSLLLIDCLSVLHTKGTGIQAVNFNDVIDKLEYLFLKERTYLVSNGLVKPTNHRFPSVHKEIEMTPASQAYVEDAKIGIELDKIKYHIIPFMEIKHHAKNDSYIGDILEDMAKERPIVALSKLKTSAYGGLLSISTLSITTLQVNPKIPEADTIRQWYNENGSERSSNTMVWEIDKQSVRVKIEDLIERPLPDFEV</sequence>
<evidence type="ECO:0000313" key="3">
    <source>
        <dbReference type="Proteomes" id="UP000626092"/>
    </source>
</evidence>
<accession>A0A834FUF7</accession>
<dbReference type="Gene3D" id="2.40.50.140">
    <property type="entry name" value="Nucleic acid-binding proteins"/>
    <property type="match status" value="2"/>
</dbReference>
<evidence type="ECO:0000313" key="2">
    <source>
        <dbReference type="EMBL" id="KAF7112986.1"/>
    </source>
</evidence>
<dbReference type="PANTHER" id="PTHR47165">
    <property type="entry name" value="OS03G0429900 PROTEIN"/>
    <property type="match status" value="1"/>
</dbReference>
<dbReference type="EMBL" id="WJXA01000389">
    <property type="protein sequence ID" value="KAF7112986.1"/>
    <property type="molecule type" value="Genomic_DNA"/>
</dbReference>
<dbReference type="InterPro" id="IPR012340">
    <property type="entry name" value="NA-bd_OB-fold"/>
</dbReference>
<evidence type="ECO:0000256" key="1">
    <source>
        <dbReference type="SAM" id="MobiDB-lite"/>
    </source>
</evidence>
<dbReference type="AlphaFoldDB" id="A0A834FUF7"/>
<protein>
    <submittedName>
        <fullName evidence="2">Uncharacterized protein</fullName>
    </submittedName>
</protein>
<keyword evidence="3" id="KW-1185">Reference proteome</keyword>
<comment type="caution">
    <text evidence="2">The sequence shown here is derived from an EMBL/GenBank/DDBJ whole genome shotgun (WGS) entry which is preliminary data.</text>
</comment>
<dbReference type="OrthoDB" id="1739026at2759"/>